<dbReference type="EC" id="2.7.6.2" evidence="5"/>
<evidence type="ECO:0000256" key="2">
    <source>
        <dbReference type="ARBA" id="ARBA00022741"/>
    </source>
</evidence>
<keyword evidence="1 7" id="KW-0808">Transferase</keyword>
<evidence type="ECO:0000256" key="3">
    <source>
        <dbReference type="ARBA" id="ARBA00022777"/>
    </source>
</evidence>
<dbReference type="NCBIfam" id="TIGR01378">
    <property type="entry name" value="thi_PPkinase"/>
    <property type="match status" value="1"/>
</dbReference>
<keyword evidence="8" id="KW-1185">Reference proteome</keyword>
<keyword evidence="2" id="KW-0547">Nucleotide-binding</keyword>
<dbReference type="KEGG" id="vao:FA707_06765"/>
<dbReference type="GO" id="GO:0006772">
    <property type="term" value="P:thiamine metabolic process"/>
    <property type="evidence" value="ECO:0007669"/>
    <property type="project" value="UniProtKB-UniRule"/>
</dbReference>
<dbReference type="SUPFAM" id="SSF63999">
    <property type="entry name" value="Thiamin pyrophosphokinase, catalytic domain"/>
    <property type="match status" value="1"/>
</dbReference>
<reference evidence="7 8" key="1">
    <citation type="submission" date="2019-04" db="EMBL/GenBank/DDBJ databases">
        <title>Vagococcus sp. nov., isolated from faeces of yaks (Bos grunniens).</title>
        <authorList>
            <person name="Ge Y."/>
        </authorList>
    </citation>
    <scope>NUCLEOTIDE SEQUENCE [LARGE SCALE GENOMIC DNA]</scope>
    <source>
        <strain evidence="7 8">MN-17</strain>
    </source>
</reference>
<dbReference type="Gene3D" id="3.40.50.10240">
    <property type="entry name" value="Thiamin pyrophosphokinase, catalytic domain"/>
    <property type="match status" value="1"/>
</dbReference>
<dbReference type="GO" id="GO:0030975">
    <property type="term" value="F:thiamine binding"/>
    <property type="evidence" value="ECO:0007669"/>
    <property type="project" value="InterPro"/>
</dbReference>
<dbReference type="Pfam" id="PF04263">
    <property type="entry name" value="TPK_catalytic"/>
    <property type="match status" value="1"/>
</dbReference>
<dbReference type="CDD" id="cd07995">
    <property type="entry name" value="TPK"/>
    <property type="match status" value="1"/>
</dbReference>
<evidence type="ECO:0000256" key="1">
    <source>
        <dbReference type="ARBA" id="ARBA00022679"/>
    </source>
</evidence>
<evidence type="ECO:0000259" key="6">
    <source>
        <dbReference type="SMART" id="SM00983"/>
    </source>
</evidence>
<keyword evidence="4" id="KW-0067">ATP-binding</keyword>
<dbReference type="AlphaFoldDB" id="A0A4D7CU07"/>
<dbReference type="InterPro" id="IPR006282">
    <property type="entry name" value="Thi_PPkinase"/>
</dbReference>
<feature type="domain" description="Thiamin pyrophosphokinase thiamin-binding" evidence="6">
    <location>
        <begin position="144"/>
        <end position="208"/>
    </location>
</feature>
<dbReference type="PANTHER" id="PTHR41299">
    <property type="entry name" value="THIAMINE PYROPHOSPHOKINASE"/>
    <property type="match status" value="1"/>
</dbReference>
<dbReference type="InterPro" id="IPR007371">
    <property type="entry name" value="TPK_catalytic"/>
</dbReference>
<accession>A0A4D7CU07</accession>
<dbReference type="Pfam" id="PF04265">
    <property type="entry name" value="TPK_B1_binding"/>
    <property type="match status" value="1"/>
</dbReference>
<dbReference type="PANTHER" id="PTHR41299:SF1">
    <property type="entry name" value="THIAMINE PYROPHOSPHOKINASE"/>
    <property type="match status" value="1"/>
</dbReference>
<name>A0A4D7CU07_9ENTE</name>
<evidence type="ECO:0000256" key="5">
    <source>
        <dbReference type="NCBIfam" id="TIGR01378"/>
    </source>
</evidence>
<protein>
    <recommendedName>
        <fullName evidence="5">Thiamine diphosphokinase</fullName>
        <ecNumber evidence="5">2.7.6.2</ecNumber>
    </recommendedName>
</protein>
<proteinExistence type="predicted"/>
<dbReference type="SMART" id="SM00983">
    <property type="entry name" value="TPK_B1_binding"/>
    <property type="match status" value="1"/>
</dbReference>
<gene>
    <name evidence="7" type="ORF">FA707_06765</name>
</gene>
<dbReference type="GO" id="GO:0009229">
    <property type="term" value="P:thiamine diphosphate biosynthetic process"/>
    <property type="evidence" value="ECO:0007669"/>
    <property type="project" value="InterPro"/>
</dbReference>
<dbReference type="RefSeq" id="WP_136953515.1">
    <property type="nucleotide sequence ID" value="NZ_CP039712.1"/>
</dbReference>
<dbReference type="GO" id="GO:0004788">
    <property type="term" value="F:thiamine diphosphokinase activity"/>
    <property type="evidence" value="ECO:0007669"/>
    <property type="project" value="UniProtKB-UniRule"/>
</dbReference>
<dbReference type="InterPro" id="IPR053149">
    <property type="entry name" value="TPK"/>
</dbReference>
<evidence type="ECO:0000256" key="4">
    <source>
        <dbReference type="ARBA" id="ARBA00022840"/>
    </source>
</evidence>
<dbReference type="EMBL" id="CP039712">
    <property type="protein sequence ID" value="QCI86684.1"/>
    <property type="molecule type" value="Genomic_DNA"/>
</dbReference>
<dbReference type="GO" id="GO:0016301">
    <property type="term" value="F:kinase activity"/>
    <property type="evidence" value="ECO:0007669"/>
    <property type="project" value="UniProtKB-KW"/>
</dbReference>
<dbReference type="InterPro" id="IPR007373">
    <property type="entry name" value="Thiamin_PyroPKinase_B1-bd"/>
</dbReference>
<dbReference type="Proteomes" id="UP000298615">
    <property type="component" value="Chromosome"/>
</dbReference>
<dbReference type="InterPro" id="IPR036759">
    <property type="entry name" value="TPK_catalytic_sf"/>
</dbReference>
<sequence length="216" mass="24106">MKQVMIVAGGEPSLWPSLAAFSKQDVWIGVDRGSLFLVERGIAPTLAVGDFDSLSADELAHVKHHAKEVITAQPEKDFTDTELAVFEALRRYPNHSITIIGASGGRWDHFLANLWLPLDWQNIELATKITLRDEQNSLQYFLPGEHRISKEADKKYLAFVCLTPVTGLSLYDAKYLLDKADCPYPKSYASNEFVGESTRFSFDSGIVAVIQSVDKQ</sequence>
<organism evidence="7 8">
    <name type="scientific">Vagococcus zengguangii</name>
    <dbReference type="NCBI Taxonomy" id="2571750"/>
    <lineage>
        <taxon>Bacteria</taxon>
        <taxon>Bacillati</taxon>
        <taxon>Bacillota</taxon>
        <taxon>Bacilli</taxon>
        <taxon>Lactobacillales</taxon>
        <taxon>Enterococcaceae</taxon>
        <taxon>Vagococcus</taxon>
    </lineage>
</organism>
<evidence type="ECO:0000313" key="7">
    <source>
        <dbReference type="EMBL" id="QCI86684.1"/>
    </source>
</evidence>
<evidence type="ECO:0000313" key="8">
    <source>
        <dbReference type="Proteomes" id="UP000298615"/>
    </source>
</evidence>
<keyword evidence="3 7" id="KW-0418">Kinase</keyword>
<dbReference type="GO" id="GO:0005524">
    <property type="term" value="F:ATP binding"/>
    <property type="evidence" value="ECO:0007669"/>
    <property type="project" value="UniProtKB-KW"/>
</dbReference>